<evidence type="ECO:0000313" key="3">
    <source>
        <dbReference type="Proteomes" id="UP000323708"/>
    </source>
</evidence>
<evidence type="ECO:0000259" key="1">
    <source>
        <dbReference type="Pfam" id="PF13460"/>
    </source>
</evidence>
<dbReference type="InterPro" id="IPR051783">
    <property type="entry name" value="NAD(P)-dependent_oxidoreduct"/>
</dbReference>
<reference evidence="2 3" key="1">
    <citation type="submission" date="2019-09" db="EMBL/GenBank/DDBJ databases">
        <authorList>
            <person name="Chen X.-Y."/>
        </authorList>
    </citation>
    <scope>NUCLEOTIDE SEQUENCE [LARGE SCALE GENOMIC DNA]</scope>
    <source>
        <strain evidence="2 3">NY5</strain>
    </source>
</reference>
<dbReference type="InterPro" id="IPR036291">
    <property type="entry name" value="NAD(P)-bd_dom_sf"/>
</dbReference>
<keyword evidence="3" id="KW-1185">Reference proteome</keyword>
<dbReference type="AlphaFoldDB" id="A0A5B0WXP1"/>
<name>A0A5B0WXP1_9GAMM</name>
<dbReference type="GO" id="GO:0004029">
    <property type="term" value="F:aldehyde dehydrogenase (NAD+) activity"/>
    <property type="evidence" value="ECO:0007669"/>
    <property type="project" value="TreeGrafter"/>
</dbReference>
<dbReference type="RefSeq" id="WP_149611267.1">
    <property type="nucleotide sequence ID" value="NZ_VTUX01000004.1"/>
</dbReference>
<dbReference type="InterPro" id="IPR016040">
    <property type="entry name" value="NAD(P)-bd_dom"/>
</dbReference>
<sequence length="286" mass="31132">MSHHSLLIVGCGDLGQRVSALLDRTEWDITGVRRHPPAGHENINWVAADYSQAGSLDFAGQLRPDFVVTSFTPTSMDLEGYQRGFADAADNVLRGLGEHRPKHLLMVSSTRVYAESEGGWVDESSPLSTSDARAQAIIAAEQAFLSSPVPTSVIRFGGIYGDPHGRLMSKIARGQIAPAQPVRYTNRIHRDDCAGFLVHLLQLSLAGTELAAAYNGIDDDPAPAHEVESWIAATLGCVVNPAQQAGDVRVSGHKRCRNALLRSTGYALRYPDYRSGYTEVCRHRQN</sequence>
<organism evidence="2 3">
    <name type="scientific">Pseudohalioglobus sediminis</name>
    <dbReference type="NCBI Taxonomy" id="2606449"/>
    <lineage>
        <taxon>Bacteria</taxon>
        <taxon>Pseudomonadati</taxon>
        <taxon>Pseudomonadota</taxon>
        <taxon>Gammaproteobacteria</taxon>
        <taxon>Cellvibrionales</taxon>
        <taxon>Halieaceae</taxon>
        <taxon>Pseudohalioglobus</taxon>
    </lineage>
</organism>
<dbReference type="PANTHER" id="PTHR48079:SF6">
    <property type="entry name" value="NAD(P)-BINDING DOMAIN-CONTAINING PROTEIN-RELATED"/>
    <property type="match status" value="1"/>
</dbReference>
<proteinExistence type="predicted"/>
<comment type="caution">
    <text evidence="2">The sequence shown here is derived from an EMBL/GenBank/DDBJ whole genome shotgun (WGS) entry which is preliminary data.</text>
</comment>
<dbReference type="GO" id="GO:0005737">
    <property type="term" value="C:cytoplasm"/>
    <property type="evidence" value="ECO:0007669"/>
    <property type="project" value="TreeGrafter"/>
</dbReference>
<dbReference type="PANTHER" id="PTHR48079">
    <property type="entry name" value="PROTEIN YEEZ"/>
    <property type="match status" value="1"/>
</dbReference>
<gene>
    <name evidence="2" type="ORF">F0M18_09870</name>
</gene>
<evidence type="ECO:0000313" key="2">
    <source>
        <dbReference type="EMBL" id="KAA1191832.1"/>
    </source>
</evidence>
<dbReference type="Gene3D" id="3.40.50.720">
    <property type="entry name" value="NAD(P)-binding Rossmann-like Domain"/>
    <property type="match status" value="1"/>
</dbReference>
<dbReference type="SUPFAM" id="SSF51735">
    <property type="entry name" value="NAD(P)-binding Rossmann-fold domains"/>
    <property type="match status" value="1"/>
</dbReference>
<dbReference type="Pfam" id="PF13460">
    <property type="entry name" value="NAD_binding_10"/>
    <property type="match status" value="1"/>
</dbReference>
<dbReference type="Proteomes" id="UP000323708">
    <property type="component" value="Unassembled WGS sequence"/>
</dbReference>
<feature type="domain" description="NAD(P)-binding" evidence="1">
    <location>
        <begin position="12"/>
        <end position="202"/>
    </location>
</feature>
<dbReference type="EMBL" id="VTUX01000004">
    <property type="protein sequence ID" value="KAA1191832.1"/>
    <property type="molecule type" value="Genomic_DNA"/>
</dbReference>
<accession>A0A5B0WXP1</accession>
<protein>
    <submittedName>
        <fullName evidence="2">NAD(P)H-binding protein</fullName>
    </submittedName>
</protein>